<dbReference type="InParanoid" id="A0A1J7J9S2"/>
<name>A0A1J7J9S2_9PEZI</name>
<organism evidence="1 2">
    <name type="scientific">Coniochaeta ligniaria NRRL 30616</name>
    <dbReference type="NCBI Taxonomy" id="1408157"/>
    <lineage>
        <taxon>Eukaryota</taxon>
        <taxon>Fungi</taxon>
        <taxon>Dikarya</taxon>
        <taxon>Ascomycota</taxon>
        <taxon>Pezizomycotina</taxon>
        <taxon>Sordariomycetes</taxon>
        <taxon>Sordariomycetidae</taxon>
        <taxon>Coniochaetales</taxon>
        <taxon>Coniochaetaceae</taxon>
        <taxon>Coniochaeta</taxon>
    </lineage>
</organism>
<sequence>MTDGQSPDSGDAVVRSPWGFLTDVQLQTMDAREDHWAKDIPFRDHFTRLAPTGPVSEADTEGKNAKTTFKRTREPHFPMFLAQFEHTHSDGSTETLEGSTLRRPPPHCRCHSCIGTRLQSFYQDLVVWATQIHFENCIQQGTPCNIFCPGQPTSVTNPACLTPEHLEFAEQQGWNVKAVLTGVGFPYEYRPPMCSSYDPALGIKDVGTMLKRYSFLLHGSWCTPTTPCRPWCFKRADQITAADIKNAKEVFPDWQRRMLASEGMALALRNNKLEKKDKKKRKKKKMASLSKAENQWSEAPFELSAFLGVFPRLHKPTCCPEFPCVSQCFCFPEEAASSRSA</sequence>
<accession>A0A1J7J9S2</accession>
<dbReference type="Proteomes" id="UP000182658">
    <property type="component" value="Unassembled WGS sequence"/>
</dbReference>
<dbReference type="OrthoDB" id="5230743at2759"/>
<dbReference type="EMBL" id="KV875100">
    <property type="protein sequence ID" value="OIW26536.1"/>
    <property type="molecule type" value="Genomic_DNA"/>
</dbReference>
<reference evidence="1 2" key="1">
    <citation type="submission" date="2016-10" db="EMBL/GenBank/DDBJ databases">
        <title>Draft genome sequence of Coniochaeta ligniaria NRRL30616, a lignocellulolytic fungus for bioabatement of inhibitors in plant biomass hydrolysates.</title>
        <authorList>
            <consortium name="DOE Joint Genome Institute"/>
            <person name="Jimenez D.J."/>
            <person name="Hector R.E."/>
            <person name="Riley R."/>
            <person name="Sun H."/>
            <person name="Grigoriev I.V."/>
            <person name="Van Elsas J.D."/>
            <person name="Nichols N.N."/>
        </authorList>
    </citation>
    <scope>NUCLEOTIDE SEQUENCE [LARGE SCALE GENOMIC DNA]</scope>
    <source>
        <strain evidence="1 2">NRRL 30616</strain>
    </source>
</reference>
<gene>
    <name evidence="1" type="ORF">CONLIGDRAFT_683509</name>
</gene>
<evidence type="ECO:0000313" key="2">
    <source>
        <dbReference type="Proteomes" id="UP000182658"/>
    </source>
</evidence>
<protein>
    <submittedName>
        <fullName evidence="1">Uncharacterized protein</fullName>
    </submittedName>
</protein>
<evidence type="ECO:0000313" key="1">
    <source>
        <dbReference type="EMBL" id="OIW26536.1"/>
    </source>
</evidence>
<proteinExistence type="predicted"/>
<keyword evidence="2" id="KW-1185">Reference proteome</keyword>
<dbReference type="AlphaFoldDB" id="A0A1J7J9S2"/>